<evidence type="ECO:0000256" key="2">
    <source>
        <dbReference type="ARBA" id="ARBA00009948"/>
    </source>
</evidence>
<dbReference type="HOGENOM" id="CLU_024321_0_1_11"/>
<dbReference type="GO" id="GO:0005737">
    <property type="term" value="C:cytoplasm"/>
    <property type="evidence" value="ECO:0007669"/>
    <property type="project" value="UniProtKB-SubCell"/>
</dbReference>
<organism evidence="9 10">
    <name type="scientific">Berryella intestinalis</name>
    <dbReference type="NCBI Taxonomy" id="1531429"/>
    <lineage>
        <taxon>Bacteria</taxon>
        <taxon>Bacillati</taxon>
        <taxon>Actinomycetota</taxon>
        <taxon>Coriobacteriia</taxon>
        <taxon>Eggerthellales</taxon>
        <taxon>Eggerthellaceae</taxon>
        <taxon>Berryella</taxon>
    </lineage>
</organism>
<keyword evidence="7" id="KW-0963">Cytoplasm</keyword>
<dbReference type="PANTHER" id="PTHR21090">
    <property type="entry name" value="AROM/DEHYDROQUINATE SYNTHASE"/>
    <property type="match status" value="1"/>
</dbReference>
<evidence type="ECO:0000256" key="1">
    <source>
        <dbReference type="ARBA" id="ARBA00004811"/>
    </source>
</evidence>
<dbReference type="InterPro" id="IPR013792">
    <property type="entry name" value="RNA3'P_cycl/enolpyr_Trfase_a/b"/>
</dbReference>
<dbReference type="CDD" id="cd01556">
    <property type="entry name" value="EPSP_synthase"/>
    <property type="match status" value="1"/>
</dbReference>
<evidence type="ECO:0000256" key="7">
    <source>
        <dbReference type="HAMAP-Rule" id="MF_00210"/>
    </source>
</evidence>
<dbReference type="AlphaFoldDB" id="A0A0A8B4R5"/>
<evidence type="ECO:0000256" key="3">
    <source>
        <dbReference type="ARBA" id="ARBA00022605"/>
    </source>
</evidence>
<name>A0A0A8B4R5_9ACTN</name>
<dbReference type="PROSITE" id="PS00885">
    <property type="entry name" value="EPSP_SYNTHASE_2"/>
    <property type="match status" value="1"/>
</dbReference>
<dbReference type="STRING" id="1531429.JI75_03185"/>
<dbReference type="InterPro" id="IPR036968">
    <property type="entry name" value="Enolpyruvate_Tfrase_sf"/>
</dbReference>
<dbReference type="PANTHER" id="PTHR21090:SF5">
    <property type="entry name" value="PENTAFUNCTIONAL AROM POLYPEPTIDE"/>
    <property type="match status" value="1"/>
</dbReference>
<comment type="subunit">
    <text evidence="7">Monomer.</text>
</comment>
<proteinExistence type="inferred from homology"/>
<comment type="subcellular location">
    <subcellularLocation>
        <location evidence="7">Cytoplasm</location>
    </subcellularLocation>
</comment>
<dbReference type="HAMAP" id="MF_00210">
    <property type="entry name" value="EPSP_synth"/>
    <property type="match status" value="1"/>
</dbReference>
<dbReference type="InterPro" id="IPR001986">
    <property type="entry name" value="Enolpyruvate_Tfrase_dom"/>
</dbReference>
<dbReference type="KEGG" id="cbac:JI75_03185"/>
<evidence type="ECO:0000256" key="4">
    <source>
        <dbReference type="ARBA" id="ARBA00022679"/>
    </source>
</evidence>
<feature type="binding site" evidence="7">
    <location>
        <position position="119"/>
    </location>
    <ligand>
        <name>phosphoenolpyruvate</name>
        <dbReference type="ChEBI" id="CHEBI:58702"/>
    </ligand>
</feature>
<evidence type="ECO:0000256" key="5">
    <source>
        <dbReference type="ARBA" id="ARBA00023141"/>
    </source>
</evidence>
<feature type="binding site" evidence="7">
    <location>
        <position position="203"/>
    </location>
    <ligand>
        <name>phosphoenolpyruvate</name>
        <dbReference type="ChEBI" id="CHEBI:58702"/>
    </ligand>
</feature>
<keyword evidence="10" id="KW-1185">Reference proteome</keyword>
<dbReference type="GO" id="GO:0009073">
    <property type="term" value="P:aromatic amino acid family biosynthetic process"/>
    <property type="evidence" value="ECO:0007669"/>
    <property type="project" value="UniProtKB-KW"/>
</dbReference>
<feature type="binding site" evidence="7">
    <location>
        <position position="426"/>
    </location>
    <ligand>
        <name>phosphoenolpyruvate</name>
        <dbReference type="ChEBI" id="CHEBI:58702"/>
    </ligand>
</feature>
<dbReference type="OrthoDB" id="9809920at2"/>
<comment type="pathway">
    <text evidence="1 7">Metabolic intermediate biosynthesis; chorismate biosynthesis; chorismate from D-erythrose 4-phosphate and phosphoenolpyruvate: step 6/7.</text>
</comment>
<feature type="binding site" evidence="7">
    <location>
        <position position="22"/>
    </location>
    <ligand>
        <name>3-phosphoshikimate</name>
        <dbReference type="ChEBI" id="CHEBI:145989"/>
    </ligand>
</feature>
<dbReference type="GO" id="GO:0003866">
    <property type="term" value="F:3-phosphoshikimate 1-carboxyvinyltransferase activity"/>
    <property type="evidence" value="ECO:0007669"/>
    <property type="project" value="UniProtKB-UniRule"/>
</dbReference>
<feature type="domain" description="Enolpyruvate transferase" evidence="8">
    <location>
        <begin position="108"/>
        <end position="459"/>
    </location>
</feature>
<dbReference type="Pfam" id="PF00275">
    <property type="entry name" value="EPSP_synthase"/>
    <property type="match status" value="2"/>
</dbReference>
<dbReference type="EMBL" id="CP009302">
    <property type="protein sequence ID" value="AJC11818.1"/>
    <property type="molecule type" value="Genomic_DNA"/>
</dbReference>
<feature type="binding site" evidence="7">
    <location>
        <position position="381"/>
    </location>
    <ligand>
        <name>phosphoenolpyruvate</name>
        <dbReference type="ChEBI" id="CHEBI:58702"/>
    </ligand>
</feature>
<evidence type="ECO:0000256" key="6">
    <source>
        <dbReference type="ARBA" id="ARBA00044633"/>
    </source>
</evidence>
<dbReference type="SUPFAM" id="SSF55205">
    <property type="entry name" value="EPT/RTPC-like"/>
    <property type="match status" value="1"/>
</dbReference>
<dbReference type="UniPathway" id="UPA00053">
    <property type="reaction ID" value="UER00089"/>
</dbReference>
<feature type="binding site" evidence="7">
    <location>
        <position position="377"/>
    </location>
    <ligand>
        <name>3-phosphoshikimate</name>
        <dbReference type="ChEBI" id="CHEBI:145989"/>
    </ligand>
</feature>
<evidence type="ECO:0000313" key="9">
    <source>
        <dbReference type="EMBL" id="AJC11818.1"/>
    </source>
</evidence>
<accession>A0A0A8B4R5</accession>
<comment type="catalytic activity">
    <reaction evidence="6">
        <text>3-phosphoshikimate + phosphoenolpyruvate = 5-O-(1-carboxyvinyl)-3-phosphoshikimate + phosphate</text>
        <dbReference type="Rhea" id="RHEA:21256"/>
        <dbReference type="ChEBI" id="CHEBI:43474"/>
        <dbReference type="ChEBI" id="CHEBI:57701"/>
        <dbReference type="ChEBI" id="CHEBI:58702"/>
        <dbReference type="ChEBI" id="CHEBI:145989"/>
        <dbReference type="EC" id="2.5.1.19"/>
    </reaction>
    <physiologicalReaction direction="left-to-right" evidence="6">
        <dbReference type="Rhea" id="RHEA:21257"/>
    </physiologicalReaction>
</comment>
<keyword evidence="3 7" id="KW-0028">Amino-acid biosynthesis</keyword>
<protein>
    <recommendedName>
        <fullName evidence="7">3-phosphoshikimate 1-carboxyvinyltransferase</fullName>
        <ecNumber evidence="7">2.5.1.19</ecNumber>
    </recommendedName>
    <alternativeName>
        <fullName evidence="7">5-enolpyruvylshikimate-3-phosphate synthase</fullName>
        <shortName evidence="7">EPSP synthase</shortName>
        <shortName evidence="7">EPSPS</shortName>
    </alternativeName>
</protein>
<feature type="binding site" evidence="7">
    <location>
        <position position="201"/>
    </location>
    <ligand>
        <name>3-phosphoshikimate</name>
        <dbReference type="ChEBI" id="CHEBI:145989"/>
    </ligand>
</feature>
<dbReference type="RefSeq" id="WP_039688682.1">
    <property type="nucleotide sequence ID" value="NZ_CP009302.1"/>
</dbReference>
<dbReference type="InterPro" id="IPR006264">
    <property type="entry name" value="EPSP_synthase"/>
</dbReference>
<feature type="binding site" evidence="7">
    <location>
        <position position="350"/>
    </location>
    <ligand>
        <name>3-phosphoshikimate</name>
        <dbReference type="ChEBI" id="CHEBI:145989"/>
    </ligand>
</feature>
<evidence type="ECO:0000313" key="10">
    <source>
        <dbReference type="Proteomes" id="UP000031121"/>
    </source>
</evidence>
<comment type="similarity">
    <text evidence="2 7">Belongs to the EPSP synthase family.</text>
</comment>
<feature type="binding site" evidence="7">
    <location>
        <position position="147"/>
    </location>
    <ligand>
        <name>phosphoenolpyruvate</name>
        <dbReference type="ChEBI" id="CHEBI:58702"/>
    </ligand>
</feature>
<feature type="binding site" evidence="7">
    <location>
        <position position="17"/>
    </location>
    <ligand>
        <name>phosphoenolpyruvate</name>
        <dbReference type="ChEBI" id="CHEBI:58702"/>
    </ligand>
</feature>
<keyword evidence="5 7" id="KW-0057">Aromatic amino acid biosynthesis</keyword>
<feature type="binding site" evidence="7">
    <location>
        <position position="18"/>
    </location>
    <ligand>
        <name>3-phosphoshikimate</name>
        <dbReference type="ChEBI" id="CHEBI:145989"/>
    </ligand>
</feature>
<dbReference type="PROSITE" id="PS00104">
    <property type="entry name" value="EPSP_SYNTHASE_1"/>
    <property type="match status" value="1"/>
</dbReference>
<dbReference type="GO" id="GO:0008652">
    <property type="term" value="P:amino acid biosynthetic process"/>
    <property type="evidence" value="ECO:0007669"/>
    <property type="project" value="UniProtKB-KW"/>
</dbReference>
<evidence type="ECO:0000259" key="8">
    <source>
        <dbReference type="Pfam" id="PF00275"/>
    </source>
</evidence>
<gene>
    <name evidence="7" type="primary">aroA</name>
    <name evidence="9" type="ORF">JI75_03185</name>
</gene>
<reference evidence="10" key="1">
    <citation type="submission" date="2014-08" db="EMBL/GenBank/DDBJ databases">
        <title>Coriobacteriaceae sp. complete genome.</title>
        <authorList>
            <person name="Looft T."/>
            <person name="Bayles D.O."/>
            <person name="Stanton T.B."/>
        </authorList>
    </citation>
    <scope>NUCLEOTIDE SEQUENCE [LARGE SCALE GENOMIC DNA]</scope>
    <source>
        <strain evidence="10">68-1-3</strain>
    </source>
</reference>
<sequence length="465" mass="47473">MVRKGPLRGCVRVPGDKSIAHRALLMAAMAEGTSRIEGLPASDDVLATARAIESLGARVSVEGPSSLADLGHRSGVPCDDAAPAPSAGARPPAFTALVEGWGASGPRTPDAPLDCGNSGTTARLLMGVLAPWPVEALITGDDSLRRRPMGRVASPLCAMGASVSASGSAARVDRLPELFLPLRFKGASSAKGVTWDSPISSAQVKSAVLLAGSLAGGTTSFSEPAPSRDHTERMLPLFGVEVRTVGGRLVVEGGRRLRAADVSVPADPSSAAFFLAAAVLSEGSRVRAQGVGLNPGRIAYLDVLGCMGARVSVRAALASAAEPVGSIEAAFTPSLVSVETDPGLSASIIDEVPVLALVASKALGTSVFRSVGELRNKESDRLAGIVGLLGLLGVVAYEEGDDLVVEGRGRWSASDARPFSPEGDHRLAMTALVAKAAGASVSVLDAACVKVSYPGFLTDMERLMS</sequence>
<keyword evidence="4 7" id="KW-0808">Transferase</keyword>
<reference evidence="9 10" key="2">
    <citation type="journal article" date="2015" name="Genome Announc.">
        <title>Complete Genome Sequence of Coriobacteriaceae Strain 68-1-3, a Novel Mucus-Degrading Isolate from the Swine Intestinal Tract.</title>
        <authorList>
            <person name="Looft T."/>
            <person name="Bayles D.O."/>
            <person name="Alt D.P."/>
            <person name="Stanton T.B."/>
        </authorList>
    </citation>
    <scope>NUCLEOTIDE SEQUENCE [LARGE SCALE GENOMIC DNA]</scope>
    <source>
        <strain evidence="9 10">68-1-3</strain>
    </source>
</reference>
<dbReference type="Gene3D" id="3.65.10.10">
    <property type="entry name" value="Enolpyruvate transferase domain"/>
    <property type="match status" value="2"/>
</dbReference>
<comment type="function">
    <text evidence="7">Catalyzes the transfer of the enolpyruvyl moiety of phosphoenolpyruvate (PEP) to the 5-hydroxyl of shikimate-3-phosphate (S3P) to produce enolpyruvyl shikimate-3-phosphate and inorganic phosphate.</text>
</comment>
<dbReference type="InterPro" id="IPR023193">
    <property type="entry name" value="EPSP_synthase_CS"/>
</dbReference>
<dbReference type="GO" id="GO:0009423">
    <property type="term" value="P:chorismate biosynthetic process"/>
    <property type="evidence" value="ECO:0007669"/>
    <property type="project" value="UniProtKB-UniRule"/>
</dbReference>
<dbReference type="EC" id="2.5.1.19" evidence="7"/>
<feature type="binding site" evidence="7">
    <location>
        <position position="17"/>
    </location>
    <ligand>
        <name>3-phosphoshikimate</name>
        <dbReference type="ChEBI" id="CHEBI:145989"/>
    </ligand>
</feature>
<feature type="domain" description="Enolpyruvate transferase" evidence="8">
    <location>
        <begin position="5"/>
        <end position="60"/>
    </location>
</feature>
<feature type="binding site" evidence="7">
    <location>
        <position position="203"/>
    </location>
    <ligand>
        <name>3-phosphoshikimate</name>
        <dbReference type="ChEBI" id="CHEBI:145989"/>
    </ligand>
</feature>
<comment type="caution">
    <text evidence="7">Lacks conserved residue(s) required for the propagation of feature annotation.</text>
</comment>
<dbReference type="PIRSF" id="PIRSF000505">
    <property type="entry name" value="EPSPS"/>
    <property type="match status" value="1"/>
</dbReference>
<feature type="active site" description="Proton acceptor" evidence="7">
    <location>
        <position position="350"/>
    </location>
</feature>
<dbReference type="Proteomes" id="UP000031121">
    <property type="component" value="Chromosome"/>
</dbReference>